<keyword evidence="4" id="KW-1185">Reference proteome</keyword>
<proteinExistence type="predicted"/>
<accession>A0AAC8Q555</accession>
<protein>
    <submittedName>
        <fullName evidence="2">Killing trait domain-containing protein</fullName>
    </submittedName>
    <submittedName>
        <fullName evidence="1">RebB like protein</fullName>
    </submittedName>
</protein>
<dbReference type="Proteomes" id="UP000256345">
    <property type="component" value="Unassembled WGS sequence"/>
</dbReference>
<sequence length="113" mass="11577">MAQETDVNNQATDAVTQVNVQVLDSAPSLATGQTFSSMAHATGLAFQNAVAAQQQVTLSSGVSAARGTSLILNLDVAEDSTQTAKVNMSDTPDLETALATLRVAMGLAKTPRG</sequence>
<dbReference type="AlphaFoldDB" id="A0AAC8Q555"/>
<dbReference type="Proteomes" id="UP000035579">
    <property type="component" value="Chromosome"/>
</dbReference>
<dbReference type="RefSeq" id="WP_047855351.1">
    <property type="nucleotide sequence ID" value="NZ_CP011509.1"/>
</dbReference>
<reference evidence="2 4" key="2">
    <citation type="submission" date="2018-08" db="EMBL/GenBank/DDBJ databases">
        <title>Genomic Encyclopedia of Archaeal and Bacterial Type Strains, Phase II (KMG-II): from individual species to whole genera.</title>
        <authorList>
            <person name="Goeker M."/>
        </authorList>
    </citation>
    <scope>NUCLEOTIDE SEQUENCE [LARGE SCALE GENOMIC DNA]</scope>
    <source>
        <strain evidence="2 4">DSM 2261</strain>
    </source>
</reference>
<dbReference type="Pfam" id="PF11747">
    <property type="entry name" value="RebB"/>
    <property type="match status" value="1"/>
</dbReference>
<evidence type="ECO:0000313" key="4">
    <source>
        <dbReference type="Proteomes" id="UP000256345"/>
    </source>
</evidence>
<dbReference type="InterPro" id="IPR021070">
    <property type="entry name" value="Killing_trait_RebB"/>
</dbReference>
<dbReference type="EMBL" id="CP011509">
    <property type="protein sequence ID" value="AKJ00548.1"/>
    <property type="molecule type" value="Genomic_DNA"/>
</dbReference>
<dbReference type="KEGG" id="age:AA314_02174"/>
<evidence type="ECO:0000313" key="1">
    <source>
        <dbReference type="EMBL" id="AKJ00548.1"/>
    </source>
</evidence>
<evidence type="ECO:0000313" key="2">
    <source>
        <dbReference type="EMBL" id="REG32756.1"/>
    </source>
</evidence>
<organism evidence="1 3">
    <name type="scientific">Archangium gephyra</name>
    <dbReference type="NCBI Taxonomy" id="48"/>
    <lineage>
        <taxon>Bacteria</taxon>
        <taxon>Pseudomonadati</taxon>
        <taxon>Myxococcota</taxon>
        <taxon>Myxococcia</taxon>
        <taxon>Myxococcales</taxon>
        <taxon>Cystobacterineae</taxon>
        <taxon>Archangiaceae</taxon>
        <taxon>Archangium</taxon>
    </lineage>
</organism>
<evidence type="ECO:0000313" key="3">
    <source>
        <dbReference type="Proteomes" id="UP000035579"/>
    </source>
</evidence>
<gene>
    <name evidence="1" type="ORF">AA314_02174</name>
    <name evidence="2" type="ORF">ATI61_10443</name>
</gene>
<dbReference type="EMBL" id="QUMU01000004">
    <property type="protein sequence ID" value="REG32756.1"/>
    <property type="molecule type" value="Genomic_DNA"/>
</dbReference>
<name>A0AAC8Q555_9BACT</name>
<reference evidence="1 3" key="1">
    <citation type="submission" date="2015-05" db="EMBL/GenBank/DDBJ databases">
        <title>Genome assembly of Archangium gephyra DSM 2261.</title>
        <authorList>
            <person name="Sharma G."/>
            <person name="Subramanian S."/>
        </authorList>
    </citation>
    <scope>NUCLEOTIDE SEQUENCE [LARGE SCALE GENOMIC DNA]</scope>
    <source>
        <strain evidence="1 3">DSM 2261</strain>
    </source>
</reference>